<evidence type="ECO:0000313" key="3">
    <source>
        <dbReference type="Proteomes" id="UP000186437"/>
    </source>
</evidence>
<accession>A0A1Q8EGC1</accession>
<dbReference type="AlphaFoldDB" id="A0A1Q8EGC1"/>
<keyword evidence="1" id="KW-1133">Transmembrane helix</keyword>
<feature type="transmembrane region" description="Helical" evidence="1">
    <location>
        <begin position="92"/>
        <end position="110"/>
    </location>
</feature>
<feature type="transmembrane region" description="Helical" evidence="1">
    <location>
        <begin position="33"/>
        <end position="53"/>
    </location>
</feature>
<sequence length="173" mass="20025">MREVDMTEKEKLKLEQGRREHAIRSLYYNRYLLIRYATAFALCIYIYWVAMLYMAASPFYIMALPLVLLLFSILSMWEMAQMYTCEQASPKLTTLFYQLVFGVNLVMIVLCLAQQTSLFFPLFHTSVKSVSIIVGSHLLASLGIVGILLRLKRIEARTDRQFQRLKTYLASGA</sequence>
<dbReference type="EMBL" id="MSJL01000001">
    <property type="protein sequence ID" value="OLF50818.1"/>
    <property type="molecule type" value="Genomic_DNA"/>
</dbReference>
<evidence type="ECO:0000313" key="2">
    <source>
        <dbReference type="EMBL" id="OLF50818.1"/>
    </source>
</evidence>
<proteinExistence type="predicted"/>
<keyword evidence="3" id="KW-1185">Reference proteome</keyword>
<keyword evidence="1" id="KW-0472">Membrane</keyword>
<evidence type="ECO:0008006" key="4">
    <source>
        <dbReference type="Google" id="ProtNLM"/>
    </source>
</evidence>
<protein>
    <recommendedName>
        <fullName evidence="4">PTS transporter</fullName>
    </recommendedName>
</protein>
<feature type="transmembrane region" description="Helical" evidence="1">
    <location>
        <begin position="59"/>
        <end position="80"/>
    </location>
</feature>
<gene>
    <name evidence="2" type="ORF">BU200_00320</name>
</gene>
<reference evidence="3" key="1">
    <citation type="submission" date="2016-12" db="EMBL/GenBank/DDBJ databases">
        <authorList>
            <person name="Gulvik C.A."/>
        </authorList>
    </citation>
    <scope>NUCLEOTIDE SEQUENCE [LARGE SCALE GENOMIC DNA]</scope>
    <source>
        <strain evidence="3">ATCC 51725</strain>
    </source>
</reference>
<dbReference type="Proteomes" id="UP000186437">
    <property type="component" value="Unassembled WGS sequence"/>
</dbReference>
<keyword evidence="1" id="KW-0812">Transmembrane</keyword>
<organism evidence="2 3">
    <name type="scientific">Streptococcus acidominimus</name>
    <dbReference type="NCBI Taxonomy" id="1326"/>
    <lineage>
        <taxon>Bacteria</taxon>
        <taxon>Bacillati</taxon>
        <taxon>Bacillota</taxon>
        <taxon>Bacilli</taxon>
        <taxon>Lactobacillales</taxon>
        <taxon>Streptococcaceae</taxon>
        <taxon>Streptococcus</taxon>
    </lineage>
</organism>
<dbReference type="RefSeq" id="WP_142237005.1">
    <property type="nucleotide sequence ID" value="NZ_MSJL01000001.1"/>
</dbReference>
<evidence type="ECO:0000256" key="1">
    <source>
        <dbReference type="SAM" id="Phobius"/>
    </source>
</evidence>
<name>A0A1Q8EGC1_STRAI</name>
<feature type="transmembrane region" description="Helical" evidence="1">
    <location>
        <begin position="130"/>
        <end position="151"/>
    </location>
</feature>
<comment type="caution">
    <text evidence="2">The sequence shown here is derived from an EMBL/GenBank/DDBJ whole genome shotgun (WGS) entry which is preliminary data.</text>
</comment>